<dbReference type="AlphaFoldDB" id="A0A344PH64"/>
<accession>A0A344PH64</accession>
<dbReference type="OrthoDB" id="9807125at2"/>
<dbReference type="KEGG" id="pars:DRW48_02565"/>
<dbReference type="PANTHER" id="PTHR43080">
    <property type="entry name" value="CBS DOMAIN-CONTAINING PROTEIN CBSX3, MITOCHONDRIAL"/>
    <property type="match status" value="1"/>
</dbReference>
<evidence type="ECO:0000256" key="1">
    <source>
        <dbReference type="ARBA" id="ARBA00023122"/>
    </source>
</evidence>
<reference evidence="5" key="1">
    <citation type="submission" date="2018-07" db="EMBL/GenBank/DDBJ databases">
        <title>Genome sequencing of Paracoccus sp. SC2-6.</title>
        <authorList>
            <person name="Heo J."/>
            <person name="Kim S.-J."/>
            <person name="Kwon S.-W."/>
        </authorList>
    </citation>
    <scope>NUCLEOTIDE SEQUENCE [LARGE SCALE GENOMIC DNA]</scope>
    <source>
        <strain evidence="5">SC2-6</strain>
    </source>
</reference>
<name>A0A344PH64_9RHOB</name>
<dbReference type="EMBL" id="CP030918">
    <property type="protein sequence ID" value="AXC48719.1"/>
    <property type="molecule type" value="Genomic_DNA"/>
</dbReference>
<keyword evidence="5" id="KW-1185">Reference proteome</keyword>
<evidence type="ECO:0000256" key="2">
    <source>
        <dbReference type="PROSITE-ProRule" id="PRU00703"/>
    </source>
</evidence>
<dbReference type="PROSITE" id="PS51371">
    <property type="entry name" value="CBS"/>
    <property type="match status" value="2"/>
</dbReference>
<dbReference type="InterPro" id="IPR046342">
    <property type="entry name" value="CBS_dom_sf"/>
</dbReference>
<feature type="domain" description="CBS" evidence="3">
    <location>
        <begin position="9"/>
        <end position="72"/>
    </location>
</feature>
<dbReference type="Gene3D" id="3.10.580.10">
    <property type="entry name" value="CBS-domain"/>
    <property type="match status" value="1"/>
</dbReference>
<dbReference type="InterPro" id="IPR051257">
    <property type="entry name" value="Diverse_CBS-Domain"/>
</dbReference>
<keyword evidence="1 2" id="KW-0129">CBS domain</keyword>
<sequence length="149" mass="15840">MLVNQILVMKTAPQGGNPVVTIAPDARVEDAARTMAELRIGALVVSEDGQRPVGILSERDIVREIGRRGGGILNEPVQAIMTGRIMTCHSGDDALAVLERMTEGRFRHLPVVDEDGIMLGLVSIGDAVSGRLKELAAEKDALTGMIMGV</sequence>
<protein>
    <submittedName>
        <fullName evidence="4">CBS domain-containing protein</fullName>
    </submittedName>
</protein>
<organism evidence="4 5">
    <name type="scientific">Paracoccus suum</name>
    <dbReference type="NCBI Taxonomy" id="2259340"/>
    <lineage>
        <taxon>Bacteria</taxon>
        <taxon>Pseudomonadati</taxon>
        <taxon>Pseudomonadota</taxon>
        <taxon>Alphaproteobacteria</taxon>
        <taxon>Rhodobacterales</taxon>
        <taxon>Paracoccaceae</taxon>
        <taxon>Paracoccus</taxon>
    </lineage>
</organism>
<dbReference type="PANTHER" id="PTHR43080:SF2">
    <property type="entry name" value="CBS DOMAIN-CONTAINING PROTEIN"/>
    <property type="match status" value="1"/>
</dbReference>
<dbReference type="SMART" id="SM00116">
    <property type="entry name" value="CBS"/>
    <property type="match status" value="2"/>
</dbReference>
<evidence type="ECO:0000313" key="4">
    <source>
        <dbReference type="EMBL" id="AXC48719.1"/>
    </source>
</evidence>
<gene>
    <name evidence="4" type="ORF">DRW48_02565</name>
</gene>
<dbReference type="Proteomes" id="UP000252023">
    <property type="component" value="Chromosome"/>
</dbReference>
<evidence type="ECO:0000259" key="3">
    <source>
        <dbReference type="PROSITE" id="PS51371"/>
    </source>
</evidence>
<dbReference type="Pfam" id="PF00571">
    <property type="entry name" value="CBS"/>
    <property type="match status" value="2"/>
</dbReference>
<dbReference type="InterPro" id="IPR044725">
    <property type="entry name" value="CBSX3_CBS_dom"/>
</dbReference>
<feature type="domain" description="CBS" evidence="3">
    <location>
        <begin position="81"/>
        <end position="138"/>
    </location>
</feature>
<dbReference type="InterPro" id="IPR000644">
    <property type="entry name" value="CBS_dom"/>
</dbReference>
<proteinExistence type="predicted"/>
<dbReference type="CDD" id="cd04623">
    <property type="entry name" value="CBS_pair_bac_euk"/>
    <property type="match status" value="1"/>
</dbReference>
<evidence type="ECO:0000313" key="5">
    <source>
        <dbReference type="Proteomes" id="UP000252023"/>
    </source>
</evidence>
<dbReference type="SUPFAM" id="SSF54631">
    <property type="entry name" value="CBS-domain pair"/>
    <property type="match status" value="1"/>
</dbReference>
<dbReference type="RefSeq" id="WP_114075038.1">
    <property type="nucleotide sequence ID" value="NZ_CP030918.1"/>
</dbReference>